<dbReference type="Proteomes" id="UP000342249">
    <property type="component" value="Unassembled WGS sequence"/>
</dbReference>
<evidence type="ECO:0000313" key="1">
    <source>
        <dbReference type="EMBL" id="MPQ62851.1"/>
    </source>
</evidence>
<gene>
    <name evidence="1" type="ORF">E4V82_12130</name>
</gene>
<comment type="caution">
    <text evidence="1">The sequence shown here is derived from an EMBL/GenBank/DDBJ whole genome shotgun (WGS) entry which is preliminary data.</text>
</comment>
<dbReference type="RefSeq" id="WP_152752489.1">
    <property type="nucleotide sequence ID" value="NZ_SPSE01000033.1"/>
</dbReference>
<organism evidence="1 2">
    <name type="scientific">Clostridium estertheticum</name>
    <dbReference type="NCBI Taxonomy" id="238834"/>
    <lineage>
        <taxon>Bacteria</taxon>
        <taxon>Bacillati</taxon>
        <taxon>Bacillota</taxon>
        <taxon>Clostridia</taxon>
        <taxon>Eubacteriales</taxon>
        <taxon>Clostridiaceae</taxon>
        <taxon>Clostridium</taxon>
    </lineage>
</organism>
<evidence type="ECO:0000313" key="2">
    <source>
        <dbReference type="Proteomes" id="UP000342249"/>
    </source>
</evidence>
<accession>A0A5N7IPG7</accession>
<reference evidence="1 2" key="1">
    <citation type="journal article" date="2019" name="Lett. Appl. Microbiol.">
        <title>A case of 'blown pack' spoilage of vacuum-packaged pork likely associated with Clostridium estertheticum in Canada.</title>
        <authorList>
            <person name="Zhang P."/>
            <person name="Ward P."/>
            <person name="McMullen L.M."/>
            <person name="Yang X."/>
        </authorList>
    </citation>
    <scope>NUCLEOTIDE SEQUENCE [LARGE SCALE GENOMIC DNA]</scope>
    <source>
        <strain evidence="1 2">MA19</strain>
    </source>
</reference>
<evidence type="ECO:0008006" key="3">
    <source>
        <dbReference type="Google" id="ProtNLM"/>
    </source>
</evidence>
<dbReference type="EMBL" id="SPSF01000032">
    <property type="protein sequence ID" value="MPQ62851.1"/>
    <property type="molecule type" value="Genomic_DNA"/>
</dbReference>
<dbReference type="AlphaFoldDB" id="A0A5N7IPG7"/>
<proteinExistence type="predicted"/>
<name>A0A5N7IPG7_9CLOT</name>
<protein>
    <recommendedName>
        <fullName evidence="3">NERD domain-containing protein</fullName>
    </recommendedName>
</protein>
<sequence length="710" mass="85359">MQIERELNLKKFNFFLINEKYDELVLYLITYCEDKSSDKILNLLTCKELLINRNSNIKKKIKFIEPFKKHLVKKDIAINNYIECCDLINYEYKNLNNFIEEELNYLYKYDIKIALVSIISKIENYNHEIIRESNVIENKFYYHDNRQNCINLYQKNIEGLGILIKKILNNSSKFKKNVGFTTKEAYRTNLNRCNKKTFKLKKLIKYLNSTVNLEELTVKINDFNFKVIKNDNNIFLEYINADEYKKREIENLRCEIFDYNNMLIYEKEYIEEENSHKNLNEFKLEEVDLENIMVYDKSDNHFSIKYDMFSTEFISTLIEAHKGFIFQRNEMLRNNLIGKEIDKLITIGKEKLNITYKEAIDFYFIIEVVSLLYYKAVVHYRNKFNVQPFIPFLGSDIETFNGLIMQLYKVMWHKDLLINNLKQLIKLYTFSENEIYDLYYKPIIKFEDRIFIIPSIIEKNNFNRTFLNHMNQIKASFKEGYLLETYLKETFKENGFIVYDKDKPNLNFNLGNGKKGDIDLLMVKGKYIFCCQIKNRENPLELRDYISFDRKINNKALIQLNFANEFIRSNPKYLTEFFKITDLNVYEFIPFIITNSFYSSGFERDGVYMTNMSALNTYFNKKTICIRNSEGNITFEKKLITENIEEGFLELLKNPYFKDEKLYHKLYFPKAYYVGDKLFVLKVKTDIIKKHLEECYLKEEVKKAYGEFNL</sequence>